<dbReference type="EMBL" id="JBHTNH010000060">
    <property type="protein sequence ID" value="MFD1363577.1"/>
    <property type="molecule type" value="Genomic_DNA"/>
</dbReference>
<comment type="caution">
    <text evidence="1">The sequence shown here is derived from an EMBL/GenBank/DDBJ whole genome shotgun (WGS) entry which is preliminary data.</text>
</comment>
<evidence type="ECO:0000313" key="2">
    <source>
        <dbReference type="Proteomes" id="UP001597178"/>
    </source>
</evidence>
<dbReference type="Proteomes" id="UP001597178">
    <property type="component" value="Unassembled WGS sequence"/>
</dbReference>
<dbReference type="InterPro" id="IPR005361">
    <property type="entry name" value="UPF0158"/>
</dbReference>
<proteinExistence type="predicted"/>
<accession>A0ABW3ZYR4</accession>
<protein>
    <submittedName>
        <fullName evidence="1">UPF0158 family protein</fullName>
    </submittedName>
</protein>
<reference evidence="2" key="1">
    <citation type="journal article" date="2019" name="Int. J. Syst. Evol. Microbiol.">
        <title>The Global Catalogue of Microorganisms (GCM) 10K type strain sequencing project: providing services to taxonomists for standard genome sequencing and annotation.</title>
        <authorList>
            <consortium name="The Broad Institute Genomics Platform"/>
            <consortium name="The Broad Institute Genome Sequencing Center for Infectious Disease"/>
            <person name="Wu L."/>
            <person name="Ma J."/>
        </authorList>
    </citation>
    <scope>NUCLEOTIDE SEQUENCE [LARGE SCALE GENOMIC DNA]</scope>
    <source>
        <strain evidence="2">CCUG 54822</strain>
    </source>
</reference>
<name>A0ABW3ZYR4_9BACI</name>
<organism evidence="1 2">
    <name type="scientific">Lentibacillus salinarum</name>
    <dbReference type="NCBI Taxonomy" id="446820"/>
    <lineage>
        <taxon>Bacteria</taxon>
        <taxon>Bacillati</taxon>
        <taxon>Bacillota</taxon>
        <taxon>Bacilli</taxon>
        <taxon>Bacillales</taxon>
        <taxon>Bacillaceae</taxon>
        <taxon>Lentibacillus</taxon>
    </lineage>
</organism>
<gene>
    <name evidence="1" type="ORF">ACFQ4A_18385</name>
</gene>
<dbReference type="Pfam" id="PF03682">
    <property type="entry name" value="UPF0158"/>
    <property type="match status" value="1"/>
</dbReference>
<evidence type="ECO:0000313" key="1">
    <source>
        <dbReference type="EMBL" id="MFD1363577.1"/>
    </source>
</evidence>
<dbReference type="RefSeq" id="WP_382402823.1">
    <property type="nucleotide sequence ID" value="NZ_JBHTNH010000060.1"/>
</dbReference>
<sequence>MGSKVKLSELADEMDMQMDDHFQLVNKETGEIVIIMESLVRIAEDGEPYDHLPDWQQEQMELAIDFVEYDMAKYLPIPSQFDINEYGMMEDFCFSIKDSKAQDKLLHAIRGKGAFRRFKDMIIDLDLEEDWYDYRDKRYKQIAIEFCEDNGLEYVE</sequence>
<keyword evidence="2" id="KW-1185">Reference proteome</keyword>